<dbReference type="PANTHER" id="PTHR24198:SF165">
    <property type="entry name" value="ANKYRIN REPEAT-CONTAINING PROTEIN-RELATED"/>
    <property type="match status" value="1"/>
</dbReference>
<keyword evidence="4" id="KW-0732">Signal</keyword>
<gene>
    <name evidence="5" type="ORF">CC78DRAFT_581854</name>
</gene>
<keyword evidence="2 3" id="KW-0040">ANK repeat</keyword>
<organism evidence="5 6">
    <name type="scientific">Lojkania enalia</name>
    <dbReference type="NCBI Taxonomy" id="147567"/>
    <lineage>
        <taxon>Eukaryota</taxon>
        <taxon>Fungi</taxon>
        <taxon>Dikarya</taxon>
        <taxon>Ascomycota</taxon>
        <taxon>Pezizomycotina</taxon>
        <taxon>Dothideomycetes</taxon>
        <taxon>Pleosporomycetidae</taxon>
        <taxon>Pleosporales</taxon>
        <taxon>Pleosporales incertae sedis</taxon>
        <taxon>Lojkania</taxon>
    </lineage>
</organism>
<feature type="signal peptide" evidence="4">
    <location>
        <begin position="1"/>
        <end position="23"/>
    </location>
</feature>
<dbReference type="InterPro" id="IPR036770">
    <property type="entry name" value="Ankyrin_rpt-contain_sf"/>
</dbReference>
<evidence type="ECO:0000256" key="3">
    <source>
        <dbReference type="PROSITE-ProRule" id="PRU00023"/>
    </source>
</evidence>
<keyword evidence="6" id="KW-1185">Reference proteome</keyword>
<dbReference type="PRINTS" id="PR01415">
    <property type="entry name" value="ANKYRIN"/>
</dbReference>
<dbReference type="Proteomes" id="UP000800093">
    <property type="component" value="Unassembled WGS sequence"/>
</dbReference>
<name>A0A9P4K891_9PLEO</name>
<evidence type="ECO:0000256" key="4">
    <source>
        <dbReference type="SAM" id="SignalP"/>
    </source>
</evidence>
<evidence type="ECO:0000313" key="5">
    <source>
        <dbReference type="EMBL" id="KAF2263102.1"/>
    </source>
</evidence>
<dbReference type="InterPro" id="IPR002110">
    <property type="entry name" value="Ankyrin_rpt"/>
</dbReference>
<dbReference type="SMART" id="SM00248">
    <property type="entry name" value="ANK"/>
    <property type="match status" value="3"/>
</dbReference>
<dbReference type="Pfam" id="PF12796">
    <property type="entry name" value="Ank_2"/>
    <property type="match status" value="2"/>
</dbReference>
<dbReference type="AlphaFoldDB" id="A0A9P4K891"/>
<dbReference type="PROSITE" id="PS50088">
    <property type="entry name" value="ANK_REPEAT"/>
    <property type="match status" value="2"/>
</dbReference>
<proteinExistence type="predicted"/>
<dbReference type="EMBL" id="ML986631">
    <property type="protein sequence ID" value="KAF2263102.1"/>
    <property type="molecule type" value="Genomic_DNA"/>
</dbReference>
<comment type="caution">
    <text evidence="5">The sequence shown here is derived from an EMBL/GenBank/DDBJ whole genome shotgun (WGS) entry which is preliminary data.</text>
</comment>
<dbReference type="SUPFAM" id="SSF48403">
    <property type="entry name" value="Ankyrin repeat"/>
    <property type="match status" value="1"/>
</dbReference>
<sequence length="610" mass="68459">MEAIGLVAVSVQLLVHTLSSARALANLYDDIDNTPSELKYVKNRLGILHNSLKIFQSQLIETDDEDQIVSEIRQRCLKDGQGDQQRLRTRVKFAIINQGVLIKLLDRLQDAENDLKWITQIMNMYAEIYLLYSRNLSLVVTRAIHKHGFPMQSVYTTADTASKSLLPSTDVNEKSSALILNKTNGPTITASSSTIKKPSNFVLSVDSWLRKMGVYCAVDVATDSLNIKKIKLLGGYNLPTWLTSKSFQVCLHLLLDMTNYSISIMPGFIRVLNRIPLESPFMLACQRGDIPMMGQYLRNDSELLHTKTICTGRTPLHLAIEGAHVEAVRYLLENGADVHMGDDERILPIFAAIGFKDKSTAKRLRLSQLAPPTPTWIDLLTLLVQYGASVHETLSGKTLTTVLLWRENYFPQLVTRYFNLLAAENYLEFDSVDDYSCSGLANAIRSGGGACTNIDFLAKLGCNITRILPNGQTALHIAAALASNAAPLRHLYAKYSMIDINRQDQWGWTPLHYAIESPSYRDSYSTCEKVRFLLEMGADLHITGELKCLEILHPSNCFDDPISPFEYSKFLGGDLHQRFLEDIVKARIEIGTGDDDDDEWHDCVERGLYT</sequence>
<feature type="repeat" description="ANK" evidence="3">
    <location>
        <begin position="506"/>
        <end position="545"/>
    </location>
</feature>
<dbReference type="PANTHER" id="PTHR24198">
    <property type="entry name" value="ANKYRIN REPEAT AND PROTEIN KINASE DOMAIN-CONTAINING PROTEIN"/>
    <property type="match status" value="1"/>
</dbReference>
<dbReference type="Gene3D" id="1.25.40.20">
    <property type="entry name" value="Ankyrin repeat-containing domain"/>
    <property type="match status" value="2"/>
</dbReference>
<protein>
    <submittedName>
        <fullName evidence="5">Ankyrin</fullName>
    </submittedName>
</protein>
<dbReference type="PROSITE" id="PS50297">
    <property type="entry name" value="ANK_REP_REGION"/>
    <property type="match status" value="1"/>
</dbReference>
<dbReference type="OrthoDB" id="3797241at2759"/>
<feature type="chain" id="PRO_5040377140" evidence="4">
    <location>
        <begin position="24"/>
        <end position="610"/>
    </location>
</feature>
<evidence type="ECO:0000256" key="1">
    <source>
        <dbReference type="ARBA" id="ARBA00022737"/>
    </source>
</evidence>
<accession>A0A9P4K891</accession>
<evidence type="ECO:0000313" key="6">
    <source>
        <dbReference type="Proteomes" id="UP000800093"/>
    </source>
</evidence>
<reference evidence="6" key="1">
    <citation type="journal article" date="2020" name="Stud. Mycol.">
        <title>101 Dothideomycetes genomes: A test case for predicting lifestyles and emergence of pathogens.</title>
        <authorList>
            <person name="Haridas S."/>
            <person name="Albert R."/>
            <person name="Binder M."/>
            <person name="Bloem J."/>
            <person name="LaButti K."/>
            <person name="Salamov A."/>
            <person name="Andreopoulos B."/>
            <person name="Baker S."/>
            <person name="Barry K."/>
            <person name="Bills G."/>
            <person name="Bluhm B."/>
            <person name="Cannon C."/>
            <person name="Castanera R."/>
            <person name="Culley D."/>
            <person name="Daum C."/>
            <person name="Ezra D."/>
            <person name="Gonzalez J."/>
            <person name="Henrissat B."/>
            <person name="Kuo A."/>
            <person name="Liang C."/>
            <person name="Lipzen A."/>
            <person name="Lutzoni F."/>
            <person name="Magnuson J."/>
            <person name="Mondo S."/>
            <person name="Nolan M."/>
            <person name="Ohm R."/>
            <person name="Pangilinan J."/>
            <person name="Park H.-J."/>
            <person name="Ramirez L."/>
            <person name="Alfaro M."/>
            <person name="Sun H."/>
            <person name="Tritt A."/>
            <person name="Yoshinaga Y."/>
            <person name="Zwiers L.-H."/>
            <person name="Turgeon B."/>
            <person name="Goodwin S."/>
            <person name="Spatafora J."/>
            <person name="Crous P."/>
            <person name="Grigoriev I."/>
        </authorList>
    </citation>
    <scope>NUCLEOTIDE SEQUENCE [LARGE SCALE GENOMIC DNA]</scope>
    <source>
        <strain evidence="6">CBS 304.66</strain>
    </source>
</reference>
<feature type="repeat" description="ANK" evidence="3">
    <location>
        <begin position="311"/>
        <end position="343"/>
    </location>
</feature>
<keyword evidence="1" id="KW-0677">Repeat</keyword>
<evidence type="ECO:0000256" key="2">
    <source>
        <dbReference type="ARBA" id="ARBA00023043"/>
    </source>
</evidence>